<keyword evidence="1" id="KW-0560">Oxidoreductase</keyword>
<gene>
    <name evidence="4" type="ORF">KL859_05520</name>
</gene>
<feature type="region of interest" description="Disordered" evidence="2">
    <location>
        <begin position="348"/>
        <end position="374"/>
    </location>
</feature>
<feature type="domain" description="AB hydrolase-1" evidence="3">
    <location>
        <begin position="38"/>
        <end position="267"/>
    </location>
</feature>
<dbReference type="InterPro" id="IPR000639">
    <property type="entry name" value="Epox_hydrolase-like"/>
</dbReference>
<reference evidence="4 5" key="1">
    <citation type="submission" date="2021-05" db="EMBL/GenBank/DDBJ databases">
        <title>Draft Genome Sequences of Clinical Respiratory Isolates of Mycobacterium goodii Recovered in Ireland.</title>
        <authorList>
            <person name="Flanagan P.R."/>
            <person name="Mok S."/>
            <person name="Roycroft E."/>
            <person name="Rogers T.R."/>
            <person name="Fitzgibbon M."/>
        </authorList>
    </citation>
    <scope>NUCLEOTIDE SEQUENCE [LARGE SCALE GENOMIC DNA]</scope>
    <source>
        <strain evidence="4 5">14IE55</strain>
    </source>
</reference>
<protein>
    <submittedName>
        <fullName evidence="4">Alpha/beta hydrolase</fullName>
    </submittedName>
</protein>
<dbReference type="EMBL" id="JAHBOM010000003">
    <property type="protein sequence ID" value="MBU8822337.1"/>
    <property type="molecule type" value="Genomic_DNA"/>
</dbReference>
<dbReference type="InterPro" id="IPR050471">
    <property type="entry name" value="AB_hydrolase"/>
</dbReference>
<sequence>MDVVNTGRPGRRVRLTHHVLTLDDGHEVGVSVGGIGVPMVFLHGLGLNRRAYIRLLSRVAGLGFRVVAIDAPGHGDTRDLPAEADGFTERTALVMRTMDALGIEKAVLAGHSMGGRMAIHLAAVAPDRVLAAILVDAAAGSSFDATISTVTRSPKQMLLSVLGAIYDLHKDPFHMQIGALNRYLRMVAAVAMGKSLASNGFTGAARAIMQSGASAALLTTMRENRVPTIVLHGECDAIVPFDNACDVADVADATLYRIRGACHSWLIGNPRYGADSIRQLLHGELGDVLRDAAADLDIDDWRDAEAWDRALVSTDAHVRELAGTGVVIGSDSRERVDMDLVRRPIESPAAESSSMLARASRVLSAPVGPKARTA</sequence>
<dbReference type="GO" id="GO:0016787">
    <property type="term" value="F:hydrolase activity"/>
    <property type="evidence" value="ECO:0007669"/>
    <property type="project" value="UniProtKB-KW"/>
</dbReference>
<dbReference type="PRINTS" id="PR00412">
    <property type="entry name" value="EPOXHYDRLASE"/>
</dbReference>
<accession>A0ABS6HMA2</accession>
<dbReference type="Gene3D" id="3.40.50.1820">
    <property type="entry name" value="alpha/beta hydrolase"/>
    <property type="match status" value="1"/>
</dbReference>
<keyword evidence="4" id="KW-0378">Hydrolase</keyword>
<comment type="caution">
    <text evidence="4">The sequence shown here is derived from an EMBL/GenBank/DDBJ whole genome shotgun (WGS) entry which is preliminary data.</text>
</comment>
<evidence type="ECO:0000259" key="3">
    <source>
        <dbReference type="Pfam" id="PF00561"/>
    </source>
</evidence>
<proteinExistence type="predicted"/>
<dbReference type="PANTHER" id="PTHR43433:SF5">
    <property type="entry name" value="AB HYDROLASE-1 DOMAIN-CONTAINING PROTEIN"/>
    <property type="match status" value="1"/>
</dbReference>
<dbReference type="InterPro" id="IPR029058">
    <property type="entry name" value="AB_hydrolase_fold"/>
</dbReference>
<dbReference type="Pfam" id="PF00561">
    <property type="entry name" value="Abhydrolase_1"/>
    <property type="match status" value="1"/>
</dbReference>
<evidence type="ECO:0000256" key="2">
    <source>
        <dbReference type="SAM" id="MobiDB-lite"/>
    </source>
</evidence>
<dbReference type="Proteomes" id="UP000696413">
    <property type="component" value="Unassembled WGS sequence"/>
</dbReference>
<evidence type="ECO:0000313" key="4">
    <source>
        <dbReference type="EMBL" id="MBU8822337.1"/>
    </source>
</evidence>
<dbReference type="InterPro" id="IPR000073">
    <property type="entry name" value="AB_hydrolase_1"/>
</dbReference>
<dbReference type="RefSeq" id="WP_073679075.1">
    <property type="nucleotide sequence ID" value="NZ_JAHBOL010000001.1"/>
</dbReference>
<dbReference type="PRINTS" id="PR00111">
    <property type="entry name" value="ABHYDROLASE"/>
</dbReference>
<evidence type="ECO:0000256" key="1">
    <source>
        <dbReference type="ARBA" id="ARBA00022559"/>
    </source>
</evidence>
<keyword evidence="5" id="KW-1185">Reference proteome</keyword>
<dbReference type="PANTHER" id="PTHR43433">
    <property type="entry name" value="HYDROLASE, ALPHA/BETA FOLD FAMILY PROTEIN"/>
    <property type="match status" value="1"/>
</dbReference>
<keyword evidence="1" id="KW-0575">Peroxidase</keyword>
<organism evidence="4 5">
    <name type="scientific">Mycolicibacterium goodii</name>
    <name type="common">Mycobacterium goodii</name>
    <dbReference type="NCBI Taxonomy" id="134601"/>
    <lineage>
        <taxon>Bacteria</taxon>
        <taxon>Bacillati</taxon>
        <taxon>Actinomycetota</taxon>
        <taxon>Actinomycetes</taxon>
        <taxon>Mycobacteriales</taxon>
        <taxon>Mycobacteriaceae</taxon>
        <taxon>Mycolicibacterium</taxon>
    </lineage>
</organism>
<evidence type="ECO:0000313" key="5">
    <source>
        <dbReference type="Proteomes" id="UP000696413"/>
    </source>
</evidence>
<dbReference type="SUPFAM" id="SSF53474">
    <property type="entry name" value="alpha/beta-Hydrolases"/>
    <property type="match status" value="1"/>
</dbReference>
<name>A0ABS6HMA2_MYCGD</name>